<dbReference type="RefSeq" id="WP_021170970.1">
    <property type="nucleotide sequence ID" value="NZ_CTRP01000014.1"/>
</dbReference>
<organism evidence="1 2">
    <name type="scientific">Sporomusa ovata</name>
    <dbReference type="NCBI Taxonomy" id="2378"/>
    <lineage>
        <taxon>Bacteria</taxon>
        <taxon>Bacillati</taxon>
        <taxon>Bacillota</taxon>
        <taxon>Negativicutes</taxon>
        <taxon>Selenomonadales</taxon>
        <taxon>Sporomusaceae</taxon>
        <taxon>Sporomusa</taxon>
    </lineage>
</organism>
<name>A0A0U1L3L6_9FIRM</name>
<dbReference type="AlphaFoldDB" id="A0A0U1L3L6"/>
<evidence type="ECO:0000313" key="1">
    <source>
        <dbReference type="EMBL" id="CQR73703.1"/>
    </source>
</evidence>
<accession>A0A0U1L3L6</accession>
<sequence length="432" mass="50698">MTVNKVELIIDELYDAKVGYKADSVYYKLYQEFDEKFKTIFAYFHSEFNHLFSFMNDKNKLNKHFNADPSRQLLKVIKEFNDFYNILIGSEKQIDIDERYLATIKRCEDFLDMSGGSAIPDDFNLIEIIRYEPIFAIAAQEIRVTEERYNLIISGNDEAWDTDSSFLDVGRFLEYTEKDIEAEFSKLNREIINEIIKYPCIFAYEDGCKKDGYVGYITDMIVRQGMIKITIKKVEIITAQNLQNLKFELDIHDWELSRTHWAIKKVNLYNELQSMGINLNSVNQIPKLVDINKHIFDVAVTFAGESRNLVEQVVRELEKLKNKDSIFYDNNFISQLARPSLDVLLQDIYRNRSKLIVVFLCEKYQDKEWCGLEFRAIRDLIKSREDKIMYIKLDDGHVDGVLKIDGYIDGNKFSPQEIANFINERIILSSSQ</sequence>
<protein>
    <submittedName>
        <fullName evidence="1">YefM protein (Antitoxin to YoeB)</fullName>
    </submittedName>
</protein>
<dbReference type="EMBL" id="CTRP01000014">
    <property type="protein sequence ID" value="CQR73703.1"/>
    <property type="molecule type" value="Genomic_DNA"/>
</dbReference>
<reference evidence="2" key="1">
    <citation type="submission" date="2015-03" db="EMBL/GenBank/DDBJ databases">
        <authorList>
            <person name="Nijsse Bart"/>
        </authorList>
    </citation>
    <scope>NUCLEOTIDE SEQUENCE [LARGE SCALE GENOMIC DNA]</scope>
</reference>
<dbReference type="SUPFAM" id="SSF52200">
    <property type="entry name" value="Toll/Interleukin receptor TIR domain"/>
    <property type="match status" value="1"/>
</dbReference>
<dbReference type="Gene3D" id="3.40.50.10140">
    <property type="entry name" value="Toll/interleukin-1 receptor homology (TIR) domain"/>
    <property type="match status" value="1"/>
</dbReference>
<dbReference type="Proteomes" id="UP000049855">
    <property type="component" value="Unassembled WGS sequence"/>
</dbReference>
<dbReference type="InterPro" id="IPR035897">
    <property type="entry name" value="Toll_tir_struct_dom_sf"/>
</dbReference>
<evidence type="ECO:0000313" key="2">
    <source>
        <dbReference type="Proteomes" id="UP000049855"/>
    </source>
</evidence>
<keyword evidence="2" id="KW-1185">Reference proteome</keyword>
<proteinExistence type="predicted"/>
<gene>
    <name evidence="1" type="ORF">SpAn4DRAFT_0165</name>
</gene>